<organism evidence="9 10">
    <name type="scientific">Nematocida ausubeli (strain ATCC PRA-371 / ERTm2)</name>
    <name type="common">Nematode killer fungus</name>
    <dbReference type="NCBI Taxonomy" id="1913371"/>
    <lineage>
        <taxon>Eukaryota</taxon>
        <taxon>Fungi</taxon>
        <taxon>Fungi incertae sedis</taxon>
        <taxon>Microsporidia</taxon>
        <taxon>Nematocida</taxon>
    </lineage>
</organism>
<dbReference type="Gene3D" id="2.60.260.20">
    <property type="entry name" value="Urease metallochaperone UreE, N-terminal domain"/>
    <property type="match status" value="1"/>
</dbReference>
<dbReference type="InterPro" id="IPR002939">
    <property type="entry name" value="DnaJ_C"/>
</dbReference>
<dbReference type="SUPFAM" id="SSF57938">
    <property type="entry name" value="DnaJ/Hsp40 cysteine-rich domain"/>
    <property type="match status" value="1"/>
</dbReference>
<evidence type="ECO:0000256" key="6">
    <source>
        <dbReference type="SAM" id="MobiDB-lite"/>
    </source>
</evidence>
<dbReference type="Gene3D" id="2.10.230.10">
    <property type="entry name" value="Heat shock protein DnaJ, cysteine-rich domain"/>
    <property type="match status" value="1"/>
</dbReference>
<dbReference type="PRINTS" id="PR00625">
    <property type="entry name" value="JDOMAIN"/>
</dbReference>
<proteinExistence type="predicted"/>
<accession>A0A086J4C2</accession>
<evidence type="ECO:0000256" key="2">
    <source>
        <dbReference type="ARBA" id="ARBA00022737"/>
    </source>
</evidence>
<evidence type="ECO:0000313" key="9">
    <source>
        <dbReference type="EMBL" id="KFG26990.1"/>
    </source>
</evidence>
<gene>
    <name evidence="9" type="ORF">NESG_00060</name>
</gene>
<dbReference type="PANTHER" id="PTHR43888">
    <property type="entry name" value="DNAJ-LIKE-2, ISOFORM A-RELATED"/>
    <property type="match status" value="1"/>
</dbReference>
<dbReference type="PROSITE" id="PS50076">
    <property type="entry name" value="DNAJ_2"/>
    <property type="match status" value="1"/>
</dbReference>
<dbReference type="CDD" id="cd06257">
    <property type="entry name" value="DnaJ"/>
    <property type="match status" value="1"/>
</dbReference>
<evidence type="ECO:0000259" key="8">
    <source>
        <dbReference type="PROSITE" id="PS51188"/>
    </source>
</evidence>
<protein>
    <recommendedName>
        <fullName evidence="11">Chaperone protein DnaJ</fullName>
    </recommendedName>
</protein>
<evidence type="ECO:0008006" key="11">
    <source>
        <dbReference type="Google" id="ProtNLM"/>
    </source>
</evidence>
<keyword evidence="1 5" id="KW-0479">Metal-binding</keyword>
<evidence type="ECO:0000313" key="10">
    <source>
        <dbReference type="Proteomes" id="UP000054524"/>
    </source>
</evidence>
<reference evidence="9 10" key="1">
    <citation type="journal article" date="2014" name="Genome Announc.">
        <title>Genome Sequence of the Microsporidian Species Nematocida sp1 Strain ERTm6 (ATCC PRA-372).</title>
        <authorList>
            <person name="Bakowski M.A."/>
            <person name="Priest M."/>
            <person name="Young S."/>
            <person name="Cuomo C.A."/>
            <person name="Troemel E.R."/>
        </authorList>
    </citation>
    <scope>NUCLEOTIDE SEQUENCE [LARGE SCALE GENOMIC DNA]</scope>
    <source>
        <strain evidence="9 10">ERTm6</strain>
    </source>
</reference>
<dbReference type="InterPro" id="IPR008971">
    <property type="entry name" value="HSP40/DnaJ_pept-bd"/>
</dbReference>
<dbReference type="HOGENOM" id="CLU_017633_0_7_1"/>
<dbReference type="PROSITE" id="PS51188">
    <property type="entry name" value="ZF_CR"/>
    <property type="match status" value="1"/>
</dbReference>
<dbReference type="Pfam" id="PF01556">
    <property type="entry name" value="DnaJ_C"/>
    <property type="match status" value="1"/>
</dbReference>
<dbReference type="InterPro" id="IPR001623">
    <property type="entry name" value="DnaJ_domain"/>
</dbReference>
<feature type="region of interest" description="Disordered" evidence="6">
    <location>
        <begin position="390"/>
        <end position="415"/>
    </location>
</feature>
<evidence type="ECO:0000256" key="5">
    <source>
        <dbReference type="PROSITE-ProRule" id="PRU00546"/>
    </source>
</evidence>
<dbReference type="GO" id="GO:0008270">
    <property type="term" value="F:zinc ion binding"/>
    <property type="evidence" value="ECO:0007669"/>
    <property type="project" value="UniProtKB-KW"/>
</dbReference>
<feature type="domain" description="CR-type" evidence="8">
    <location>
        <begin position="146"/>
        <end position="226"/>
    </location>
</feature>
<evidence type="ECO:0000256" key="4">
    <source>
        <dbReference type="ARBA" id="ARBA00022833"/>
    </source>
</evidence>
<evidence type="ECO:0000256" key="1">
    <source>
        <dbReference type="ARBA" id="ARBA00022723"/>
    </source>
</evidence>
<dbReference type="EMBL" id="AKIJ01000001">
    <property type="protein sequence ID" value="KFG26990.1"/>
    <property type="molecule type" value="Genomic_DNA"/>
</dbReference>
<comment type="caution">
    <text evidence="9">The sequence shown here is derived from an EMBL/GenBank/DDBJ whole genome shotgun (WGS) entry which is preliminary data.</text>
</comment>
<name>A0A086J4C2_NEMA1</name>
<dbReference type="Gene3D" id="1.10.287.110">
    <property type="entry name" value="DnaJ domain"/>
    <property type="match status" value="1"/>
</dbReference>
<keyword evidence="2" id="KW-0677">Repeat</keyword>
<feature type="domain" description="J" evidence="7">
    <location>
        <begin position="5"/>
        <end position="86"/>
    </location>
</feature>
<evidence type="ECO:0000256" key="3">
    <source>
        <dbReference type="ARBA" id="ARBA00022771"/>
    </source>
</evidence>
<dbReference type="AlphaFoldDB" id="A0A086J4C2"/>
<dbReference type="InterPro" id="IPR001305">
    <property type="entry name" value="HSP_DnaJ_Cys-rich_dom"/>
</dbReference>
<sequence>MDVKGYYRMLGIDPNASEGEIKAAYRKLAKKYHSDGQTVASAMKACKTDKEREELKKSMDAKFSEITGAYEVLSVKEKKDLYDRGVDPNEQGGGFGGFSGFGDGDSFFSSFFGGSMGSMFGGERRSQKNTPKIEKVTITLADVLTGLKISRKITRKIVCAPCKSTGSMNTKTCSRCRGAGAYAEITNMGGMRLQREVMCSSCNGHGITKSGPSCSSCAGNGYLKKSENIEISIPAGVVDGYKMAYKGMGDEASGLATGDLVVEVSVKEDETFARLAPEHLFAEIDVPLADLLTMKPIRLVTIDKREITIGYPSLQSVDIGEDYLRVDREGLPMKNGGKGSLFVRIIPTFTSLSKTKELGMELINHAATAQLATYKGIFISKHKINEWYNEQQHSSSRHSHSHSHREDTGQTCQTI</sequence>
<dbReference type="GO" id="GO:0006457">
    <property type="term" value="P:protein folding"/>
    <property type="evidence" value="ECO:0007669"/>
    <property type="project" value="InterPro"/>
</dbReference>
<keyword evidence="4 5" id="KW-0862">Zinc</keyword>
<keyword evidence="3 5" id="KW-0863">Zinc-finger</keyword>
<dbReference type="GO" id="GO:0030544">
    <property type="term" value="F:Hsp70 protein binding"/>
    <property type="evidence" value="ECO:0007669"/>
    <property type="project" value="InterPro"/>
</dbReference>
<dbReference type="SUPFAM" id="SSF46565">
    <property type="entry name" value="Chaperone J-domain"/>
    <property type="match status" value="1"/>
</dbReference>
<dbReference type="Proteomes" id="UP000054524">
    <property type="component" value="Unassembled WGS sequence"/>
</dbReference>
<dbReference type="RefSeq" id="XP_052905545.1">
    <property type="nucleotide sequence ID" value="XM_053047720.1"/>
</dbReference>
<keyword evidence="10" id="KW-1185">Reference proteome</keyword>
<dbReference type="GO" id="GO:0051082">
    <property type="term" value="F:unfolded protein binding"/>
    <property type="evidence" value="ECO:0007669"/>
    <property type="project" value="InterPro"/>
</dbReference>
<dbReference type="SUPFAM" id="SSF49493">
    <property type="entry name" value="HSP40/DnaJ peptide-binding domain"/>
    <property type="match status" value="1"/>
</dbReference>
<evidence type="ECO:0000259" key="7">
    <source>
        <dbReference type="PROSITE" id="PS50076"/>
    </source>
</evidence>
<dbReference type="CDD" id="cd10719">
    <property type="entry name" value="DnaJ_zf"/>
    <property type="match status" value="1"/>
</dbReference>
<dbReference type="InterPro" id="IPR036410">
    <property type="entry name" value="HSP_DnaJ_Cys-rich_dom_sf"/>
</dbReference>
<dbReference type="InterPro" id="IPR036869">
    <property type="entry name" value="J_dom_sf"/>
</dbReference>
<feature type="zinc finger region" description="CR-type" evidence="5">
    <location>
        <begin position="146"/>
        <end position="226"/>
    </location>
</feature>
<dbReference type="SMART" id="SM00271">
    <property type="entry name" value="DnaJ"/>
    <property type="match status" value="1"/>
</dbReference>
<dbReference type="Pfam" id="PF00226">
    <property type="entry name" value="DnaJ"/>
    <property type="match status" value="1"/>
</dbReference>
<dbReference type="InterPro" id="IPR044713">
    <property type="entry name" value="DNJA1/2-like"/>
</dbReference>
<dbReference type="GeneID" id="77675033"/>